<gene>
    <name evidence="2" type="ORF">ABNO50_00275</name>
</gene>
<dbReference type="Pfam" id="PF05193">
    <property type="entry name" value="Peptidase_M16_C"/>
    <property type="match status" value="1"/>
</dbReference>
<dbReference type="Gene3D" id="3.30.830.10">
    <property type="entry name" value="Metalloenzyme, LuxS/M16 peptidase-like"/>
    <property type="match status" value="2"/>
</dbReference>
<protein>
    <submittedName>
        <fullName evidence="2">Insulinase family protein</fullName>
    </submittedName>
</protein>
<proteinExistence type="predicted"/>
<accession>A0AAU7QRK2</accession>
<evidence type="ECO:0000313" key="2">
    <source>
        <dbReference type="EMBL" id="XBT18422.1"/>
    </source>
</evidence>
<organism evidence="2">
    <name type="scientific">Candidatus Shikimatogenerans sp. Tduv</name>
    <dbReference type="NCBI Taxonomy" id="3158567"/>
    <lineage>
        <taxon>Bacteria</taxon>
        <taxon>Pseudomonadati</taxon>
        <taxon>Bacteroidota</taxon>
        <taxon>Flavobacteriia</taxon>
        <taxon>Flavobacteriales</taxon>
        <taxon>Candidatus Shikimatogenerans</taxon>
    </lineage>
</organism>
<dbReference type="InterPro" id="IPR007863">
    <property type="entry name" value="Peptidase_M16_C"/>
</dbReference>
<dbReference type="InterPro" id="IPR011249">
    <property type="entry name" value="Metalloenz_LuxS/M16"/>
</dbReference>
<sequence length="447" mass="54246">MINKKIISKKKINFNIDIPYKPIFILNNGIKVFLIKNNKNNNILDIELKINHYLIDNKYTFILKIIFDDLIKLGTINNNKKKINKILIKNNADLFFNFNGFKLNIYKKNIEKIFSLINDIFINSTFNNKKKFIKIIKKLLIYSTLYKKNPDFIINNLKNKIYYKNLYYNFFTKNEILKIKLKKIKLFFKKYFIPNNSYLFFYGNISKNKVIYLVKKYFSNWKYQIIKKNIKKKRIILNIKNEVNLINYPLLNNNIILKFGNIIKYNLNDKIYIILLLIISIFNDLKKTYIKKNKYNFKDIIINLSIDKYISNITLDINFNNKYIKYILKNIKFIFNKIYYKKIDLKYLNIMKKKLITNLLIKLQNCYEKFNLIYNNYILNFKNKFCLKIIKIINKISIKDIIYVLKIILPKNFKYIIIGNLKKIKHIKKIFNNFKINYLDIYGNKKN</sequence>
<dbReference type="EMBL" id="CP157894">
    <property type="protein sequence ID" value="XBT18422.1"/>
    <property type="molecule type" value="Genomic_DNA"/>
</dbReference>
<name>A0AAU7QRK2_9FLAO</name>
<dbReference type="AlphaFoldDB" id="A0AAU7QRK2"/>
<feature type="domain" description="Peptidase M16 C-terminal" evidence="1">
    <location>
        <begin position="179"/>
        <end position="225"/>
    </location>
</feature>
<dbReference type="SUPFAM" id="SSF63411">
    <property type="entry name" value="LuxS/MPP-like metallohydrolase"/>
    <property type="match status" value="2"/>
</dbReference>
<evidence type="ECO:0000259" key="1">
    <source>
        <dbReference type="Pfam" id="PF05193"/>
    </source>
</evidence>
<dbReference type="GO" id="GO:0046872">
    <property type="term" value="F:metal ion binding"/>
    <property type="evidence" value="ECO:0007669"/>
    <property type="project" value="InterPro"/>
</dbReference>
<reference evidence="2" key="1">
    <citation type="submission" date="2024-06" db="EMBL/GenBank/DDBJ databases">
        <title>Diversity, functionality, and evolutionary history of bacterial symbionts in false click beetles (Coleoptera, Throscidae).</title>
        <authorList>
            <person name="Wierz J.C."/>
            <person name="Malm H."/>
            <person name="Kaltenpoth M."/>
            <person name="Engl T."/>
        </authorList>
    </citation>
    <scope>NUCLEOTIDE SEQUENCE</scope>
    <source>
        <strain evidence="2">Tduv</strain>
    </source>
</reference>